<protein>
    <submittedName>
        <fullName evidence="1">Uncharacterized protein</fullName>
    </submittedName>
</protein>
<evidence type="ECO:0000313" key="2">
    <source>
        <dbReference type="Proteomes" id="UP000237000"/>
    </source>
</evidence>
<organism evidence="1 2">
    <name type="scientific">Trema orientale</name>
    <name type="common">Charcoal tree</name>
    <name type="synonym">Celtis orientalis</name>
    <dbReference type="NCBI Taxonomy" id="63057"/>
    <lineage>
        <taxon>Eukaryota</taxon>
        <taxon>Viridiplantae</taxon>
        <taxon>Streptophyta</taxon>
        <taxon>Embryophyta</taxon>
        <taxon>Tracheophyta</taxon>
        <taxon>Spermatophyta</taxon>
        <taxon>Magnoliopsida</taxon>
        <taxon>eudicotyledons</taxon>
        <taxon>Gunneridae</taxon>
        <taxon>Pentapetalae</taxon>
        <taxon>rosids</taxon>
        <taxon>fabids</taxon>
        <taxon>Rosales</taxon>
        <taxon>Cannabaceae</taxon>
        <taxon>Trema</taxon>
    </lineage>
</organism>
<comment type="caution">
    <text evidence="1">The sequence shown here is derived from an EMBL/GenBank/DDBJ whole genome shotgun (WGS) entry which is preliminary data.</text>
</comment>
<accession>A0A2P5EXN4</accession>
<dbReference type="AlphaFoldDB" id="A0A2P5EXN4"/>
<evidence type="ECO:0000313" key="1">
    <source>
        <dbReference type="EMBL" id="PON90304.1"/>
    </source>
</evidence>
<dbReference type="EMBL" id="JXTC01000085">
    <property type="protein sequence ID" value="PON90304.1"/>
    <property type="molecule type" value="Genomic_DNA"/>
</dbReference>
<sequence length="60" mass="6524">MGEQPTNAGNINVHLGCCPSGKANKYRQTPGSSCNSPMFATSVALFAYYKFRDLPLFANH</sequence>
<dbReference type="InParanoid" id="A0A2P5EXN4"/>
<dbReference type="Proteomes" id="UP000237000">
    <property type="component" value="Unassembled WGS sequence"/>
</dbReference>
<keyword evidence="2" id="KW-1185">Reference proteome</keyword>
<proteinExistence type="predicted"/>
<gene>
    <name evidence="1" type="ORF">TorRG33x02_139540</name>
</gene>
<dbReference type="OrthoDB" id="10470218at2759"/>
<reference evidence="2" key="1">
    <citation type="submission" date="2016-06" db="EMBL/GenBank/DDBJ databases">
        <title>Parallel loss of symbiosis genes in relatives of nitrogen-fixing non-legume Parasponia.</title>
        <authorList>
            <person name="Van Velzen R."/>
            <person name="Holmer R."/>
            <person name="Bu F."/>
            <person name="Rutten L."/>
            <person name="Van Zeijl A."/>
            <person name="Liu W."/>
            <person name="Santuari L."/>
            <person name="Cao Q."/>
            <person name="Sharma T."/>
            <person name="Shen D."/>
            <person name="Roswanjaya Y."/>
            <person name="Wardhani T."/>
            <person name="Kalhor M.S."/>
            <person name="Jansen J."/>
            <person name="Van den Hoogen J."/>
            <person name="Gungor B."/>
            <person name="Hartog M."/>
            <person name="Hontelez J."/>
            <person name="Verver J."/>
            <person name="Yang W.-C."/>
            <person name="Schijlen E."/>
            <person name="Repin R."/>
            <person name="Schilthuizen M."/>
            <person name="Schranz E."/>
            <person name="Heidstra R."/>
            <person name="Miyata K."/>
            <person name="Fedorova E."/>
            <person name="Kohlen W."/>
            <person name="Bisseling T."/>
            <person name="Smit S."/>
            <person name="Geurts R."/>
        </authorList>
    </citation>
    <scope>NUCLEOTIDE SEQUENCE [LARGE SCALE GENOMIC DNA]</scope>
    <source>
        <strain evidence="2">cv. RG33-2</strain>
    </source>
</reference>
<name>A0A2P5EXN4_TREOI</name>